<protein>
    <submittedName>
        <fullName evidence="2">Xylose isomerase-like TIM barrel</fullName>
    </submittedName>
</protein>
<evidence type="ECO:0000313" key="2">
    <source>
        <dbReference type="EMBL" id="QDS94108.1"/>
    </source>
</evidence>
<dbReference type="InterPro" id="IPR050312">
    <property type="entry name" value="IolE/XylAMocC-like"/>
</dbReference>
<gene>
    <name evidence="2" type="ORF">FF011L_28860</name>
</gene>
<keyword evidence="3" id="KW-1185">Reference proteome</keyword>
<feature type="domain" description="Xylose isomerase-like TIM barrel" evidence="1">
    <location>
        <begin position="60"/>
        <end position="270"/>
    </location>
</feature>
<proteinExistence type="predicted"/>
<dbReference type="SUPFAM" id="SSF51658">
    <property type="entry name" value="Xylose isomerase-like"/>
    <property type="match status" value="1"/>
</dbReference>
<organism evidence="2 3">
    <name type="scientific">Roseimaritima multifibrata</name>
    <dbReference type="NCBI Taxonomy" id="1930274"/>
    <lineage>
        <taxon>Bacteria</taxon>
        <taxon>Pseudomonadati</taxon>
        <taxon>Planctomycetota</taxon>
        <taxon>Planctomycetia</taxon>
        <taxon>Pirellulales</taxon>
        <taxon>Pirellulaceae</taxon>
        <taxon>Roseimaritima</taxon>
    </lineage>
</organism>
<dbReference type="InterPro" id="IPR036237">
    <property type="entry name" value="Xyl_isomerase-like_sf"/>
</dbReference>
<keyword evidence="2" id="KW-0413">Isomerase</keyword>
<sequence length="292" mass="32318">MALQRRKFLTASAMAAGLAYGLPLRNHALSAEDASKSTKMKLGLVTYNWGKDWDLPAVIKNCEQTKFGGVELRSTHKHGVEISLSPQERKEVAQRFADSSVELVGLGSACEYHSPDPATVRKNIEETKAFIKLCHDVGGEGVKVRPNGLPKQVPVEKTLTQIGESLREVAEFGAEHGVVIRVEVHGRDGSAELPMIHKMMEIADHPNAVVCWNCNASDMNGKGLQSNFELVQDKIGILHIHDLRTTTYPWKELFALLKKSDFSGWTLIEEGSVPKDIIASMHENKVLWDQLS</sequence>
<dbReference type="GO" id="GO:0016853">
    <property type="term" value="F:isomerase activity"/>
    <property type="evidence" value="ECO:0007669"/>
    <property type="project" value="UniProtKB-KW"/>
</dbReference>
<dbReference type="KEGG" id="rml:FF011L_28860"/>
<dbReference type="OrthoDB" id="245429at2"/>
<dbReference type="InterPro" id="IPR013022">
    <property type="entry name" value="Xyl_isomerase-like_TIM-brl"/>
</dbReference>
<dbReference type="Pfam" id="PF01261">
    <property type="entry name" value="AP_endonuc_2"/>
    <property type="match status" value="1"/>
</dbReference>
<reference evidence="2 3" key="1">
    <citation type="submission" date="2019-02" db="EMBL/GenBank/DDBJ databases">
        <title>Deep-cultivation of Planctomycetes and their phenomic and genomic characterization uncovers novel biology.</title>
        <authorList>
            <person name="Wiegand S."/>
            <person name="Jogler M."/>
            <person name="Boedeker C."/>
            <person name="Pinto D."/>
            <person name="Vollmers J."/>
            <person name="Rivas-Marin E."/>
            <person name="Kohn T."/>
            <person name="Peeters S.H."/>
            <person name="Heuer A."/>
            <person name="Rast P."/>
            <person name="Oberbeckmann S."/>
            <person name="Bunk B."/>
            <person name="Jeske O."/>
            <person name="Meyerdierks A."/>
            <person name="Storesund J.E."/>
            <person name="Kallscheuer N."/>
            <person name="Luecker S."/>
            <person name="Lage O.M."/>
            <person name="Pohl T."/>
            <person name="Merkel B.J."/>
            <person name="Hornburger P."/>
            <person name="Mueller R.-W."/>
            <person name="Bruemmer F."/>
            <person name="Labrenz M."/>
            <person name="Spormann A.M."/>
            <person name="Op den Camp H."/>
            <person name="Overmann J."/>
            <person name="Amann R."/>
            <person name="Jetten M.S.M."/>
            <person name="Mascher T."/>
            <person name="Medema M.H."/>
            <person name="Devos D.P."/>
            <person name="Kaster A.-K."/>
            <person name="Ovreas L."/>
            <person name="Rohde M."/>
            <person name="Galperin M.Y."/>
            <person name="Jogler C."/>
        </authorList>
    </citation>
    <scope>NUCLEOTIDE SEQUENCE [LARGE SCALE GENOMIC DNA]</scope>
    <source>
        <strain evidence="2 3">FF011L</strain>
    </source>
</reference>
<dbReference type="AlphaFoldDB" id="A0A517MGU1"/>
<dbReference type="InterPro" id="IPR006311">
    <property type="entry name" value="TAT_signal"/>
</dbReference>
<dbReference type="EMBL" id="CP036262">
    <property type="protein sequence ID" value="QDS94108.1"/>
    <property type="molecule type" value="Genomic_DNA"/>
</dbReference>
<dbReference type="PROSITE" id="PS51318">
    <property type="entry name" value="TAT"/>
    <property type="match status" value="1"/>
</dbReference>
<evidence type="ECO:0000313" key="3">
    <source>
        <dbReference type="Proteomes" id="UP000320672"/>
    </source>
</evidence>
<evidence type="ECO:0000259" key="1">
    <source>
        <dbReference type="Pfam" id="PF01261"/>
    </source>
</evidence>
<dbReference type="PANTHER" id="PTHR12110">
    <property type="entry name" value="HYDROXYPYRUVATE ISOMERASE"/>
    <property type="match status" value="1"/>
</dbReference>
<name>A0A517MGU1_9BACT</name>
<dbReference type="Gene3D" id="3.20.20.150">
    <property type="entry name" value="Divalent-metal-dependent TIM barrel enzymes"/>
    <property type="match status" value="1"/>
</dbReference>
<dbReference type="Proteomes" id="UP000320672">
    <property type="component" value="Chromosome"/>
</dbReference>
<accession>A0A517MGU1</accession>
<dbReference type="RefSeq" id="WP_145352143.1">
    <property type="nucleotide sequence ID" value="NZ_CP036262.1"/>
</dbReference>